<dbReference type="Proteomes" id="UP001732700">
    <property type="component" value="Chromosome 2A"/>
</dbReference>
<proteinExistence type="predicted"/>
<organism evidence="1 2">
    <name type="scientific">Avena sativa</name>
    <name type="common">Oat</name>
    <dbReference type="NCBI Taxonomy" id="4498"/>
    <lineage>
        <taxon>Eukaryota</taxon>
        <taxon>Viridiplantae</taxon>
        <taxon>Streptophyta</taxon>
        <taxon>Embryophyta</taxon>
        <taxon>Tracheophyta</taxon>
        <taxon>Spermatophyta</taxon>
        <taxon>Magnoliopsida</taxon>
        <taxon>Liliopsida</taxon>
        <taxon>Poales</taxon>
        <taxon>Poaceae</taxon>
        <taxon>BOP clade</taxon>
        <taxon>Pooideae</taxon>
        <taxon>Poodae</taxon>
        <taxon>Poeae</taxon>
        <taxon>Poeae Chloroplast Group 1 (Aveneae type)</taxon>
        <taxon>Aveninae</taxon>
        <taxon>Avena</taxon>
    </lineage>
</organism>
<protein>
    <submittedName>
        <fullName evidence="1">Uncharacterized protein</fullName>
    </submittedName>
</protein>
<evidence type="ECO:0000313" key="2">
    <source>
        <dbReference type="Proteomes" id="UP001732700"/>
    </source>
</evidence>
<accession>A0ACD5UDE4</accession>
<dbReference type="EnsemblPlants" id="AVESA.00010b.r2.2AG0230350.1">
    <property type="protein sequence ID" value="AVESA.00010b.r2.2AG0230350.1.CDS.1"/>
    <property type="gene ID" value="AVESA.00010b.r2.2AG0230350"/>
</dbReference>
<reference evidence="1" key="2">
    <citation type="submission" date="2025-09" db="UniProtKB">
        <authorList>
            <consortium name="EnsemblPlants"/>
        </authorList>
    </citation>
    <scope>IDENTIFICATION</scope>
</reference>
<keyword evidence="2" id="KW-1185">Reference proteome</keyword>
<reference evidence="1" key="1">
    <citation type="submission" date="2021-05" db="EMBL/GenBank/DDBJ databases">
        <authorList>
            <person name="Scholz U."/>
            <person name="Mascher M."/>
            <person name="Fiebig A."/>
        </authorList>
    </citation>
    <scope>NUCLEOTIDE SEQUENCE [LARGE SCALE GENOMIC DNA]</scope>
</reference>
<name>A0ACD5UDE4_AVESA</name>
<evidence type="ECO:0000313" key="1">
    <source>
        <dbReference type="EnsemblPlants" id="AVESA.00010b.r2.2AG0230350.1.CDS.1"/>
    </source>
</evidence>
<sequence length="352" mass="39068">MKSEEGLGFMVFSEAELIHATNNYDNSRILGKGGNGTVYKGIIKNNIPVAVKRCGLVDERQKKEFGKEMLILSQLNHKNIVKLVGCCLEVEVPILVYEFVMNGTLFELIHGNNKALQISFSTLLRIAHEAAEGLRFLHLDASPPVIHGDVKTSNILLDENYMAKVSDFGASTLAPSDKEQFVTKVQGTWGYLDPEYIQTFQLTNKSDVYSFGVILLEILTGQLPMKLEGPDKQICLSTIFLSAMKDNNLDAMLMSHVKGQESMELLRGLANLAKKCLDTCGDNRPSMKDVADELNGLRKHSMHPWVLLDVDTEAESLLEGGSTGGYEIELSGYPMGENENKPINPRSSYYEK</sequence>